<dbReference type="AlphaFoldDB" id="A0A8X6RY41"/>
<evidence type="ECO:0000313" key="2">
    <source>
        <dbReference type="EMBL" id="GFY03239.1"/>
    </source>
</evidence>
<comment type="caution">
    <text evidence="2">The sequence shown here is derived from an EMBL/GenBank/DDBJ whole genome shotgun (WGS) entry which is preliminary data.</text>
</comment>
<dbReference type="EMBL" id="BMAU01021236">
    <property type="protein sequence ID" value="GFY03239.1"/>
    <property type="molecule type" value="Genomic_DNA"/>
</dbReference>
<sequence>MDADFDNENEMNIAAATSSEMRNIMKSVAATLVALTPSDQEPFLVASIYVPPGPNYRNLGADLDGIFNIFKSAFLVGDYNAKHTSWGCNYSDTRGNYLLRYITNNNLDLIAPPPQLDMERTPLPL</sequence>
<accession>A0A8X6RY41</accession>
<evidence type="ECO:0000259" key="1">
    <source>
        <dbReference type="Pfam" id="PF14529"/>
    </source>
</evidence>
<protein>
    <recommendedName>
        <fullName evidence="1">Endonuclease/exonuclease/phosphatase domain-containing protein</fullName>
    </recommendedName>
</protein>
<dbReference type="GO" id="GO:0003824">
    <property type="term" value="F:catalytic activity"/>
    <property type="evidence" value="ECO:0007669"/>
    <property type="project" value="InterPro"/>
</dbReference>
<dbReference type="InterPro" id="IPR036691">
    <property type="entry name" value="Endo/exonu/phosph_ase_sf"/>
</dbReference>
<dbReference type="Gene3D" id="3.60.10.10">
    <property type="entry name" value="Endonuclease/exonuclease/phosphatase"/>
    <property type="match status" value="1"/>
</dbReference>
<organism evidence="2 3">
    <name type="scientific">Trichonephila clavipes</name>
    <name type="common">Golden silk orbweaver</name>
    <name type="synonym">Nephila clavipes</name>
    <dbReference type="NCBI Taxonomy" id="2585209"/>
    <lineage>
        <taxon>Eukaryota</taxon>
        <taxon>Metazoa</taxon>
        <taxon>Ecdysozoa</taxon>
        <taxon>Arthropoda</taxon>
        <taxon>Chelicerata</taxon>
        <taxon>Arachnida</taxon>
        <taxon>Araneae</taxon>
        <taxon>Araneomorphae</taxon>
        <taxon>Entelegynae</taxon>
        <taxon>Araneoidea</taxon>
        <taxon>Nephilidae</taxon>
        <taxon>Trichonephila</taxon>
    </lineage>
</organism>
<dbReference type="Pfam" id="PF14529">
    <property type="entry name" value="Exo_endo_phos_2"/>
    <property type="match status" value="1"/>
</dbReference>
<dbReference type="SUPFAM" id="SSF56219">
    <property type="entry name" value="DNase I-like"/>
    <property type="match status" value="1"/>
</dbReference>
<proteinExistence type="predicted"/>
<evidence type="ECO:0000313" key="3">
    <source>
        <dbReference type="Proteomes" id="UP000887159"/>
    </source>
</evidence>
<keyword evidence="3" id="KW-1185">Reference proteome</keyword>
<feature type="domain" description="Endonuclease/exonuclease/phosphatase" evidence="1">
    <location>
        <begin position="44"/>
        <end position="114"/>
    </location>
</feature>
<dbReference type="Proteomes" id="UP000887159">
    <property type="component" value="Unassembled WGS sequence"/>
</dbReference>
<reference evidence="2" key="1">
    <citation type="submission" date="2020-08" db="EMBL/GenBank/DDBJ databases">
        <title>Multicomponent nature underlies the extraordinary mechanical properties of spider dragline silk.</title>
        <authorList>
            <person name="Kono N."/>
            <person name="Nakamura H."/>
            <person name="Mori M."/>
            <person name="Yoshida Y."/>
            <person name="Ohtoshi R."/>
            <person name="Malay A.D."/>
            <person name="Moran D.A.P."/>
            <person name="Tomita M."/>
            <person name="Numata K."/>
            <person name="Arakawa K."/>
        </authorList>
    </citation>
    <scope>NUCLEOTIDE SEQUENCE</scope>
</reference>
<name>A0A8X6RY41_TRICX</name>
<dbReference type="InterPro" id="IPR005135">
    <property type="entry name" value="Endo/exonuclease/phosphatase"/>
</dbReference>
<gene>
    <name evidence="2" type="ORF">TNCV_1171991</name>
</gene>